<comment type="cofactor">
    <cofactor evidence="2">
        <name>Mg(2+)</name>
        <dbReference type="ChEBI" id="CHEBI:18420"/>
    </cofactor>
</comment>
<keyword evidence="9" id="KW-0234">DNA repair</keyword>
<protein>
    <recommendedName>
        <fullName evidence="13">Endonuclease/exonuclease/phosphatase domain-containing protein</fullName>
    </recommendedName>
</protein>
<dbReference type="OrthoDB" id="9975959at2759"/>
<name>A0A1X7VQU4_AMPQE</name>
<dbReference type="EnsemblMetazoa" id="Aqu2.1.42269_001">
    <property type="protein sequence ID" value="Aqu2.1.42269_001"/>
    <property type="gene ID" value="Aqu2.1.42269"/>
</dbReference>
<evidence type="ECO:0000256" key="11">
    <source>
        <dbReference type="SAM" id="MobiDB-lite"/>
    </source>
</evidence>
<proteinExistence type="predicted"/>
<evidence type="ECO:0000256" key="3">
    <source>
        <dbReference type="ARBA" id="ARBA00004123"/>
    </source>
</evidence>
<keyword evidence="6" id="KW-0227">DNA damage</keyword>
<keyword evidence="10" id="KW-0539">Nucleus</keyword>
<feature type="compositionally biased region" description="Polar residues" evidence="11">
    <location>
        <begin position="185"/>
        <end position="201"/>
    </location>
</feature>
<evidence type="ECO:0000256" key="9">
    <source>
        <dbReference type="ARBA" id="ARBA00023204"/>
    </source>
</evidence>
<dbReference type="PANTHER" id="PTHR15822:SF4">
    <property type="entry name" value="TYROSYL-DNA PHOSPHODIESTERASE 2"/>
    <property type="match status" value="1"/>
</dbReference>
<dbReference type="GO" id="GO:0005634">
    <property type="term" value="C:nucleus"/>
    <property type="evidence" value="ECO:0007669"/>
    <property type="project" value="UniProtKB-SubCell"/>
</dbReference>
<dbReference type="SUPFAM" id="SSF56219">
    <property type="entry name" value="DNase I-like"/>
    <property type="match status" value="1"/>
</dbReference>
<evidence type="ECO:0000256" key="6">
    <source>
        <dbReference type="ARBA" id="ARBA00022763"/>
    </source>
</evidence>
<evidence type="ECO:0000256" key="1">
    <source>
        <dbReference type="ARBA" id="ARBA00001936"/>
    </source>
</evidence>
<dbReference type="OMA" id="RPSCHLG"/>
<sequence>MKLLTYNMGGLLLENYTARLEALGRLVLSKKPEFIALQNMTIDGIKTLRTLPWATRYNTILSPPASFENRKKSKCVIMSIYSTDQKLNEFTYRDPDTDRHLLWVDFILNDKYKQPYKLTIGTTEIAIGTPTEVMEKYINQALFVSQSHEDCFIMGDFAICEPLNGVLNLNGNWKDAWEEINETESASLGSGHSLDPPNNSLIKEKTLPSFRPDRFIYNTRRYKVVSIELVGMSPDEVLGTHISNHYGVMASFALLDPPLPLVPPPDVPCSFEEQKQE</sequence>
<organism evidence="12">
    <name type="scientific">Amphimedon queenslandica</name>
    <name type="common">Sponge</name>
    <dbReference type="NCBI Taxonomy" id="400682"/>
    <lineage>
        <taxon>Eukaryota</taxon>
        <taxon>Metazoa</taxon>
        <taxon>Porifera</taxon>
        <taxon>Demospongiae</taxon>
        <taxon>Heteroscleromorpha</taxon>
        <taxon>Haplosclerida</taxon>
        <taxon>Niphatidae</taxon>
        <taxon>Amphimedon</taxon>
    </lineage>
</organism>
<accession>A0A1X7VQU4</accession>
<dbReference type="Gene3D" id="3.60.10.10">
    <property type="entry name" value="Endonuclease/exonuclease/phosphatase"/>
    <property type="match status" value="1"/>
</dbReference>
<comment type="cofactor">
    <cofactor evidence="1">
        <name>Mn(2+)</name>
        <dbReference type="ChEBI" id="CHEBI:29035"/>
    </cofactor>
</comment>
<dbReference type="InterPro" id="IPR036691">
    <property type="entry name" value="Endo/exonu/phosph_ase_sf"/>
</dbReference>
<dbReference type="GO" id="GO:0006302">
    <property type="term" value="P:double-strand break repair"/>
    <property type="evidence" value="ECO:0007669"/>
    <property type="project" value="TreeGrafter"/>
</dbReference>
<keyword evidence="5" id="KW-0479">Metal-binding</keyword>
<dbReference type="GO" id="GO:0046872">
    <property type="term" value="F:metal ion binding"/>
    <property type="evidence" value="ECO:0007669"/>
    <property type="project" value="UniProtKB-KW"/>
</dbReference>
<dbReference type="InParanoid" id="A0A1X7VQU4"/>
<dbReference type="GO" id="GO:0005737">
    <property type="term" value="C:cytoplasm"/>
    <property type="evidence" value="ECO:0007669"/>
    <property type="project" value="TreeGrafter"/>
</dbReference>
<evidence type="ECO:0000256" key="7">
    <source>
        <dbReference type="ARBA" id="ARBA00022801"/>
    </source>
</evidence>
<dbReference type="AlphaFoldDB" id="A0A1X7VQU4"/>
<evidence type="ECO:0000256" key="2">
    <source>
        <dbReference type="ARBA" id="ARBA00001946"/>
    </source>
</evidence>
<keyword evidence="8" id="KW-0460">Magnesium</keyword>
<dbReference type="GO" id="GO:0004518">
    <property type="term" value="F:nuclease activity"/>
    <property type="evidence" value="ECO:0007669"/>
    <property type="project" value="UniProtKB-KW"/>
</dbReference>
<dbReference type="PANTHER" id="PTHR15822">
    <property type="entry name" value="TRAF AND TNF RECEPTOR-ASSOCIATED PROTEIN"/>
    <property type="match status" value="1"/>
</dbReference>
<evidence type="ECO:0000256" key="4">
    <source>
        <dbReference type="ARBA" id="ARBA00022722"/>
    </source>
</evidence>
<evidence type="ECO:0000256" key="10">
    <source>
        <dbReference type="ARBA" id="ARBA00023242"/>
    </source>
</evidence>
<dbReference type="GO" id="GO:0070260">
    <property type="term" value="F:5'-tyrosyl-DNA phosphodiesterase activity"/>
    <property type="evidence" value="ECO:0007669"/>
    <property type="project" value="TreeGrafter"/>
</dbReference>
<reference evidence="12" key="1">
    <citation type="submission" date="2017-05" db="UniProtKB">
        <authorList>
            <consortium name="EnsemblMetazoa"/>
        </authorList>
    </citation>
    <scope>IDENTIFICATION</scope>
</reference>
<keyword evidence="4" id="KW-0540">Nuclease</keyword>
<evidence type="ECO:0008006" key="13">
    <source>
        <dbReference type="Google" id="ProtNLM"/>
    </source>
</evidence>
<evidence type="ECO:0000256" key="5">
    <source>
        <dbReference type="ARBA" id="ARBA00022723"/>
    </source>
</evidence>
<dbReference type="InterPro" id="IPR051547">
    <property type="entry name" value="TDP2-like"/>
</dbReference>
<feature type="region of interest" description="Disordered" evidence="11">
    <location>
        <begin position="185"/>
        <end position="204"/>
    </location>
</feature>
<dbReference type="GO" id="GO:0003697">
    <property type="term" value="F:single-stranded DNA binding"/>
    <property type="evidence" value="ECO:0007669"/>
    <property type="project" value="TreeGrafter"/>
</dbReference>
<evidence type="ECO:0000256" key="8">
    <source>
        <dbReference type="ARBA" id="ARBA00022842"/>
    </source>
</evidence>
<keyword evidence="7" id="KW-0378">Hydrolase</keyword>
<evidence type="ECO:0000313" key="12">
    <source>
        <dbReference type="EnsemblMetazoa" id="Aqu2.1.42269_001"/>
    </source>
</evidence>
<comment type="subcellular location">
    <subcellularLocation>
        <location evidence="3">Nucleus</location>
    </subcellularLocation>
</comment>